<protein>
    <recommendedName>
        <fullName evidence="3">Formamidase</fullName>
    </recommendedName>
</protein>
<organism evidence="1 2">
    <name type="scientific">Gossypium stocksii</name>
    <dbReference type="NCBI Taxonomy" id="47602"/>
    <lineage>
        <taxon>Eukaryota</taxon>
        <taxon>Viridiplantae</taxon>
        <taxon>Streptophyta</taxon>
        <taxon>Embryophyta</taxon>
        <taxon>Tracheophyta</taxon>
        <taxon>Spermatophyta</taxon>
        <taxon>Magnoliopsida</taxon>
        <taxon>eudicotyledons</taxon>
        <taxon>Gunneridae</taxon>
        <taxon>Pentapetalae</taxon>
        <taxon>rosids</taxon>
        <taxon>malvids</taxon>
        <taxon>Malvales</taxon>
        <taxon>Malvaceae</taxon>
        <taxon>Malvoideae</taxon>
        <taxon>Gossypium</taxon>
    </lineage>
</organism>
<sequence length="160" mass="17770">MAPPTPRLVVSVDLKKKPWEQALPLHNRWHPEIPPVADVKVSEVFRVEMVDWTGSVIKDDDSAADVKFIDLSTVHYLSGPIRVVDKNETPAMPGDLLAVEICNLGPLPGDEWGYTATFDRENGGGFLTDHFPCATKAIWYFEGIYAYSPHIPCAISINSH</sequence>
<proteinExistence type="predicted"/>
<dbReference type="Gene3D" id="2.60.120.580">
    <property type="entry name" value="Acetamidase/Formamidase-like domains"/>
    <property type="match status" value="1"/>
</dbReference>
<dbReference type="SUPFAM" id="SSF141130">
    <property type="entry name" value="Acetamidase/Formamidase-like"/>
    <property type="match status" value="1"/>
</dbReference>
<dbReference type="GO" id="GO:0016811">
    <property type="term" value="F:hydrolase activity, acting on carbon-nitrogen (but not peptide) bonds, in linear amides"/>
    <property type="evidence" value="ECO:0007669"/>
    <property type="project" value="InterPro"/>
</dbReference>
<dbReference type="EMBL" id="JAIQCV010000016">
    <property type="protein sequence ID" value="KAH1030314.1"/>
    <property type="molecule type" value="Genomic_DNA"/>
</dbReference>
<evidence type="ECO:0000313" key="1">
    <source>
        <dbReference type="EMBL" id="KAH1030314.1"/>
    </source>
</evidence>
<dbReference type="AlphaFoldDB" id="A0A9D3U5J9"/>
<dbReference type="Proteomes" id="UP000828251">
    <property type="component" value="Unassembled WGS sequence"/>
</dbReference>
<dbReference type="OrthoDB" id="9975579at2759"/>
<gene>
    <name evidence="1" type="ORF">J1N35_046109</name>
</gene>
<reference evidence="1 2" key="1">
    <citation type="journal article" date="2021" name="Plant Biotechnol. J.">
        <title>Multi-omics assisted identification of the key and species-specific regulatory components of drought-tolerant mechanisms in Gossypium stocksii.</title>
        <authorList>
            <person name="Yu D."/>
            <person name="Ke L."/>
            <person name="Zhang D."/>
            <person name="Wu Y."/>
            <person name="Sun Y."/>
            <person name="Mei J."/>
            <person name="Sun J."/>
            <person name="Sun Y."/>
        </authorList>
    </citation>
    <scope>NUCLEOTIDE SEQUENCE [LARGE SCALE GENOMIC DNA]</scope>
    <source>
        <strain evidence="2">cv. E1</strain>
        <tissue evidence="1">Leaf</tissue>
    </source>
</reference>
<dbReference type="Pfam" id="PF03069">
    <property type="entry name" value="FmdA_AmdA"/>
    <property type="match status" value="1"/>
</dbReference>
<dbReference type="PANTHER" id="PTHR31891:SF1">
    <property type="entry name" value="FORMAMIDASE C869.04-RELATED"/>
    <property type="match status" value="1"/>
</dbReference>
<evidence type="ECO:0008006" key="3">
    <source>
        <dbReference type="Google" id="ProtNLM"/>
    </source>
</evidence>
<name>A0A9D3U5J9_9ROSI</name>
<dbReference type="InterPro" id="IPR004304">
    <property type="entry name" value="FmdA_AmdA"/>
</dbReference>
<comment type="caution">
    <text evidence="1">The sequence shown here is derived from an EMBL/GenBank/DDBJ whole genome shotgun (WGS) entry which is preliminary data.</text>
</comment>
<dbReference type="PANTHER" id="PTHR31891">
    <property type="entry name" value="FORMAMIDASE C869.04-RELATED"/>
    <property type="match status" value="1"/>
</dbReference>
<accession>A0A9D3U5J9</accession>
<evidence type="ECO:0000313" key="2">
    <source>
        <dbReference type="Proteomes" id="UP000828251"/>
    </source>
</evidence>
<keyword evidence="2" id="KW-1185">Reference proteome</keyword>